<sequence length="289" mass="32886">MMYLMSLDKKAGFKGMDYCVPKFVAKSNVFARNCQREYCRQELYFLNDAIDKAKKSLATAKSQNDTNGITKAELKLNELDNQRSDLRNMTIAAIMFYDLDTEYKTKEELEKATDAEKKEQSAKIIEAADLLPLWLARTDDIIASTYVCVMFGFKTMPAMTGFKDLYNSVNDYNSRYHTEEKTSDNQIKDFRALKTDCEKSLNLVFEVSGNDTYKNYKVSKLPTYVVNDFASATKGVYKATKNGGIKLNPLKEDVAKRQLILAFLHWQGCADTDKAPVLTTLENMGDMSF</sequence>
<dbReference type="RefSeq" id="WP_055053224.1">
    <property type="nucleotide sequence ID" value="NZ_CYZA01000006.1"/>
</dbReference>
<accession>A0A174A6F8</accession>
<protein>
    <submittedName>
        <fullName evidence="1">Uncharacterized protein</fullName>
    </submittedName>
</protein>
<proteinExistence type="predicted"/>
<name>A0A174A6F8_9FIRM</name>
<evidence type="ECO:0000313" key="2">
    <source>
        <dbReference type="Proteomes" id="UP000095447"/>
    </source>
</evidence>
<dbReference type="Proteomes" id="UP000095447">
    <property type="component" value="Unassembled WGS sequence"/>
</dbReference>
<evidence type="ECO:0000313" key="1">
    <source>
        <dbReference type="EMBL" id="CUN84104.1"/>
    </source>
</evidence>
<gene>
    <name evidence="1" type="ORF">ERS852395_01478</name>
</gene>
<dbReference type="EMBL" id="CYZA01000006">
    <property type="protein sequence ID" value="CUN84104.1"/>
    <property type="molecule type" value="Genomic_DNA"/>
</dbReference>
<organism evidence="1 2">
    <name type="scientific">Blautia obeum</name>
    <dbReference type="NCBI Taxonomy" id="40520"/>
    <lineage>
        <taxon>Bacteria</taxon>
        <taxon>Bacillati</taxon>
        <taxon>Bacillota</taxon>
        <taxon>Clostridia</taxon>
        <taxon>Lachnospirales</taxon>
        <taxon>Lachnospiraceae</taxon>
        <taxon>Blautia</taxon>
    </lineage>
</organism>
<dbReference type="AlphaFoldDB" id="A0A174A6F8"/>
<reference evidence="1 2" key="1">
    <citation type="submission" date="2015-09" db="EMBL/GenBank/DDBJ databases">
        <authorList>
            <consortium name="Pathogen Informatics"/>
        </authorList>
    </citation>
    <scope>NUCLEOTIDE SEQUENCE [LARGE SCALE GENOMIC DNA]</scope>
    <source>
        <strain evidence="1 2">2789STDY5608838</strain>
    </source>
</reference>